<dbReference type="GO" id="GO:0051537">
    <property type="term" value="F:2 iron, 2 sulfur cluster binding"/>
    <property type="evidence" value="ECO:0007669"/>
    <property type="project" value="InterPro"/>
</dbReference>
<dbReference type="InterPro" id="IPR002397">
    <property type="entry name" value="Cyt_P450_B"/>
</dbReference>
<evidence type="ECO:0000256" key="1">
    <source>
        <dbReference type="ARBA" id="ARBA00010617"/>
    </source>
</evidence>
<gene>
    <name evidence="10" type="ORF">CIK64_15315</name>
</gene>
<keyword evidence="4" id="KW-0560">Oxidoreductase</keyword>
<dbReference type="Pfam" id="PF00111">
    <property type="entry name" value="Fer2"/>
    <property type="match status" value="1"/>
</dbReference>
<dbReference type="InterPro" id="IPR017972">
    <property type="entry name" value="Cyt_P450_CS"/>
</dbReference>
<evidence type="ECO:0000256" key="3">
    <source>
        <dbReference type="ARBA" id="ARBA00022723"/>
    </source>
</evidence>
<dbReference type="CDD" id="cd11078">
    <property type="entry name" value="CYP130-like"/>
    <property type="match status" value="1"/>
</dbReference>
<evidence type="ECO:0000259" key="9">
    <source>
        <dbReference type="PROSITE" id="PS51384"/>
    </source>
</evidence>
<dbReference type="SUPFAM" id="SSF54292">
    <property type="entry name" value="2Fe-2S ferredoxin-like"/>
    <property type="match status" value="1"/>
</dbReference>
<dbReference type="Gene3D" id="3.40.50.80">
    <property type="entry name" value="Nucleotide-binding domain of ferredoxin-NADP reductase (FNR) module"/>
    <property type="match status" value="1"/>
</dbReference>
<evidence type="ECO:0000259" key="8">
    <source>
        <dbReference type="PROSITE" id="PS51085"/>
    </source>
</evidence>
<feature type="region of interest" description="Disordered" evidence="7">
    <location>
        <begin position="1"/>
        <end position="20"/>
    </location>
</feature>
<evidence type="ECO:0000313" key="10">
    <source>
        <dbReference type="EMBL" id="PCC45505.1"/>
    </source>
</evidence>
<comment type="similarity">
    <text evidence="1">Belongs to the cytochrome P450 family.</text>
</comment>
<evidence type="ECO:0000256" key="6">
    <source>
        <dbReference type="ARBA" id="ARBA00023033"/>
    </source>
</evidence>
<dbReference type="PANTHER" id="PTHR46696:SF6">
    <property type="entry name" value="P450, PUTATIVE (EUROFUNG)-RELATED"/>
    <property type="match status" value="1"/>
</dbReference>
<dbReference type="Gene3D" id="2.40.30.10">
    <property type="entry name" value="Translation factors"/>
    <property type="match status" value="1"/>
</dbReference>
<accession>A0A2A3Z2A9</accession>
<comment type="caution">
    <text evidence="10">The sequence shown here is derived from an EMBL/GenBank/DDBJ whole genome shotgun (WGS) entry which is preliminary data.</text>
</comment>
<dbReference type="FunFam" id="1.10.630.10:FF:000018">
    <property type="entry name" value="Cytochrome P450 monooxygenase"/>
    <property type="match status" value="1"/>
</dbReference>
<dbReference type="Proteomes" id="UP000217564">
    <property type="component" value="Unassembled WGS sequence"/>
</dbReference>
<dbReference type="PROSITE" id="PS51384">
    <property type="entry name" value="FAD_FR"/>
    <property type="match status" value="1"/>
</dbReference>
<dbReference type="InterPro" id="IPR039261">
    <property type="entry name" value="FNR_nucleotide-bd"/>
</dbReference>
<feature type="domain" description="2Fe-2S ferredoxin-type" evidence="8">
    <location>
        <begin position="689"/>
        <end position="777"/>
    </location>
</feature>
<dbReference type="SUPFAM" id="SSF52343">
    <property type="entry name" value="Ferredoxin reductase-like, C-terminal NADP-linked domain"/>
    <property type="match status" value="1"/>
</dbReference>
<sequence length="777" mass="86713">MAQTHPTDSQSEMSTGRKCPFSSTAGAIDTNSAANYFDPFSLDYQLNPGEHAKWARENEPIFFSEDLGYWVITRYEDVQEVFRDNISFSPSVALEKITPLTDDAKKILAEHDFALRRTLVNEDEPDHTARRRALGGAFDTENLEKNEEMVRRLVTERIDNFIDDGHVDLVADVLYEIPLLVAFHFLGVPEHDMDLLHKYSVAHTVSTWGKPTDEEQVEIADSIGKFWQLAGEILEELRQTPDADGWMPMSIRAQKEQPDVVTDSYLHSMMMAGIVAAHETTAFSGANTVKLLLENPEVWEQLCDSPELIPNAIEESLRLSGGVAAWRRITTCETSIGGVNLPEGARVLMVSAAANRDPEMFPDPDTFDLFRDNVAKHLTFGFGSHQCLGKNLARLELQVILQELIKRLPHIRLVDGQDFGFVPNTSFRGPQHLRVEWNPEGNPERCDHLDSSNPEVVFNGPNRQLRTRRMRVTRVDEASDGIRRLVLRTEDGSKLPKYWPGAHIEVDAGGLNRHYSLCGQGDNTWEIAVALDSASRGGSKWIHENIRPGSTLNVRGPRSNFRFDVNATKLILVAGGVGITPMLAMADEAKARNIDYELHYAGRTRSDMAYLDRIRDDHDANTALYVSSEGTRLDTSAFADKYTQGVQLLTCGPDRLTSDLLGKLAHWPADSIRRESFSAATLLHDAENKPFTAVVNSTGEEFEVPANTTLLEYLENAGHDLYADCREGLCGTCEVGVLAGEPDHRDHLLTAREREAGHRMLPCVSRGKCASKLVLDL</sequence>
<dbReference type="InterPro" id="IPR012675">
    <property type="entry name" value="Beta-grasp_dom_sf"/>
</dbReference>
<feature type="domain" description="FAD-binding FR-type" evidence="9">
    <location>
        <begin position="465"/>
        <end position="564"/>
    </location>
</feature>
<dbReference type="InterPro" id="IPR017938">
    <property type="entry name" value="Riboflavin_synthase-like_b-brl"/>
</dbReference>
<name>A0A2A3Z2A9_BREAU</name>
<dbReference type="AlphaFoldDB" id="A0A2A3Z2A9"/>
<dbReference type="InterPro" id="IPR006058">
    <property type="entry name" value="2Fe2S_fd_BS"/>
</dbReference>
<dbReference type="GO" id="GO:0004497">
    <property type="term" value="F:monooxygenase activity"/>
    <property type="evidence" value="ECO:0007669"/>
    <property type="project" value="UniProtKB-KW"/>
</dbReference>
<dbReference type="Gene3D" id="3.10.20.30">
    <property type="match status" value="1"/>
</dbReference>
<dbReference type="InterPro" id="IPR036396">
    <property type="entry name" value="Cyt_P450_sf"/>
</dbReference>
<dbReference type="GO" id="GO:0005506">
    <property type="term" value="F:iron ion binding"/>
    <property type="evidence" value="ECO:0007669"/>
    <property type="project" value="InterPro"/>
</dbReference>
<dbReference type="InterPro" id="IPR036010">
    <property type="entry name" value="2Fe-2S_ferredoxin-like_sf"/>
</dbReference>
<dbReference type="GO" id="GO:0020037">
    <property type="term" value="F:heme binding"/>
    <property type="evidence" value="ECO:0007669"/>
    <property type="project" value="InterPro"/>
</dbReference>
<organism evidence="10 11">
    <name type="scientific">Brevibacterium aurantiacum</name>
    <dbReference type="NCBI Taxonomy" id="273384"/>
    <lineage>
        <taxon>Bacteria</taxon>
        <taxon>Bacillati</taxon>
        <taxon>Actinomycetota</taxon>
        <taxon>Actinomycetes</taxon>
        <taxon>Micrococcales</taxon>
        <taxon>Brevibacteriaceae</taxon>
        <taxon>Brevibacterium</taxon>
    </lineage>
</organism>
<dbReference type="PROSITE" id="PS51085">
    <property type="entry name" value="2FE2S_FER_2"/>
    <property type="match status" value="1"/>
</dbReference>
<protein>
    <recommendedName>
        <fullName evidence="12">Cytochrome P450</fullName>
    </recommendedName>
</protein>
<dbReference type="GO" id="GO:0016705">
    <property type="term" value="F:oxidoreductase activity, acting on paired donors, with incorporation or reduction of molecular oxygen"/>
    <property type="evidence" value="ECO:0007669"/>
    <property type="project" value="InterPro"/>
</dbReference>
<dbReference type="SUPFAM" id="SSF48264">
    <property type="entry name" value="Cytochrome P450"/>
    <property type="match status" value="1"/>
</dbReference>
<dbReference type="PROSITE" id="PS00197">
    <property type="entry name" value="2FE2S_FER_1"/>
    <property type="match status" value="1"/>
</dbReference>
<dbReference type="CDD" id="cd00207">
    <property type="entry name" value="fer2"/>
    <property type="match status" value="1"/>
</dbReference>
<evidence type="ECO:0000256" key="4">
    <source>
        <dbReference type="ARBA" id="ARBA00023002"/>
    </source>
</evidence>
<keyword evidence="3" id="KW-0479">Metal-binding</keyword>
<dbReference type="PRINTS" id="PR00359">
    <property type="entry name" value="BP450"/>
</dbReference>
<dbReference type="InterPro" id="IPR017927">
    <property type="entry name" value="FAD-bd_FR_type"/>
</dbReference>
<keyword evidence="5" id="KW-0408">Iron</keyword>
<dbReference type="PROSITE" id="PS00086">
    <property type="entry name" value="CYTOCHROME_P450"/>
    <property type="match status" value="1"/>
</dbReference>
<dbReference type="RefSeq" id="WP_096162827.1">
    <property type="nucleotide sequence ID" value="NZ_NRGP01000023.1"/>
</dbReference>
<feature type="compositionally biased region" description="Polar residues" evidence="7">
    <location>
        <begin position="1"/>
        <end position="14"/>
    </location>
</feature>
<dbReference type="InterPro" id="IPR001128">
    <property type="entry name" value="Cyt_P450"/>
</dbReference>
<dbReference type="Gene3D" id="1.10.630.10">
    <property type="entry name" value="Cytochrome P450"/>
    <property type="match status" value="1"/>
</dbReference>
<dbReference type="InterPro" id="IPR001041">
    <property type="entry name" value="2Fe-2S_ferredoxin-type"/>
</dbReference>
<dbReference type="SUPFAM" id="SSF63380">
    <property type="entry name" value="Riboflavin synthase domain-like"/>
    <property type="match status" value="1"/>
</dbReference>
<evidence type="ECO:0000313" key="11">
    <source>
        <dbReference type="Proteomes" id="UP000217564"/>
    </source>
</evidence>
<evidence type="ECO:0000256" key="2">
    <source>
        <dbReference type="ARBA" id="ARBA00022617"/>
    </source>
</evidence>
<reference evidence="10 11" key="1">
    <citation type="journal article" date="2017" name="Elife">
        <title>Extensive horizontal gene transfer in cheese-associated bacteria.</title>
        <authorList>
            <person name="Bonham K.S."/>
            <person name="Wolfe B.E."/>
            <person name="Dutton R.J."/>
        </authorList>
    </citation>
    <scope>NUCLEOTIDE SEQUENCE [LARGE SCALE GENOMIC DNA]</scope>
    <source>
        <strain evidence="10 11">947_7</strain>
    </source>
</reference>
<keyword evidence="6" id="KW-0503">Monooxygenase</keyword>
<evidence type="ECO:0000256" key="7">
    <source>
        <dbReference type="SAM" id="MobiDB-lite"/>
    </source>
</evidence>
<dbReference type="EMBL" id="NRGP01000023">
    <property type="protein sequence ID" value="PCC45505.1"/>
    <property type="molecule type" value="Genomic_DNA"/>
</dbReference>
<dbReference type="Pfam" id="PF00067">
    <property type="entry name" value="p450"/>
    <property type="match status" value="1"/>
</dbReference>
<keyword evidence="2" id="KW-0349">Heme</keyword>
<evidence type="ECO:0000256" key="5">
    <source>
        <dbReference type="ARBA" id="ARBA00023004"/>
    </source>
</evidence>
<dbReference type="CDD" id="cd06185">
    <property type="entry name" value="PDR_like"/>
    <property type="match status" value="1"/>
</dbReference>
<dbReference type="PANTHER" id="PTHR46696">
    <property type="entry name" value="P450, PUTATIVE (EUROFUNG)-RELATED"/>
    <property type="match status" value="1"/>
</dbReference>
<proteinExistence type="inferred from homology"/>
<evidence type="ECO:0008006" key="12">
    <source>
        <dbReference type="Google" id="ProtNLM"/>
    </source>
</evidence>